<sequence>PEQFFQWYIERRVESYCLGESRRLEKFLDSSLDVLYGNILSAVASSTQRVKDRKDQKDKISLWLDEFCRELTELINLPRSDLKGLEHQEITDIEFLSKAMAEALPAMENELREEFAVADLSWFEMKPHTILAEQFLGCWEQCPFCGAVCTNTIWGHDGDHQVLFHRPRALTGGWWDKTDHLVIDICSNLVASKCKFEVADARWIRFKRYRDAGPPFSNWKILPDPSMQAYWKWFVSHFRTEIETWHGKKFQGRGEIPQAWQRITKEEALAELDK</sequence>
<dbReference type="EMBL" id="KL670505">
    <property type="protein sequence ID" value="KFW79518.1"/>
    <property type="molecule type" value="Genomic_DNA"/>
</dbReference>
<proteinExistence type="predicted"/>
<dbReference type="PANTHER" id="PTHR14819:SF5">
    <property type="entry name" value="INTERFERON-INDUCED VERY LARGE GTPASE 1"/>
    <property type="match status" value="1"/>
</dbReference>
<gene>
    <name evidence="1" type="ORF">N305_14442</name>
</gene>
<dbReference type="STRING" id="328815.ENSMVIP00005003100"/>
<evidence type="ECO:0000313" key="2">
    <source>
        <dbReference type="Proteomes" id="UP000053258"/>
    </source>
</evidence>
<feature type="non-terminal residue" evidence="1">
    <location>
        <position position="1"/>
    </location>
</feature>
<keyword evidence="2" id="KW-1185">Reference proteome</keyword>
<accession>A0A093PRS7</accession>
<reference evidence="1 2" key="1">
    <citation type="submission" date="2014-06" db="EMBL/GenBank/DDBJ databases">
        <title>Genome evolution of avian class.</title>
        <authorList>
            <person name="Zhang G."/>
            <person name="Li C."/>
        </authorList>
    </citation>
    <scope>NUCLEOTIDE SEQUENCE [LARGE SCALE GENOMIC DNA]</scope>
    <source>
        <strain evidence="1">BGI_N305</strain>
    </source>
</reference>
<dbReference type="Proteomes" id="UP000053258">
    <property type="component" value="Unassembled WGS sequence"/>
</dbReference>
<name>A0A093PRS7_9PASS</name>
<organism evidence="1 2">
    <name type="scientific">Manacus vitellinus</name>
    <name type="common">golden-collared manakin</name>
    <dbReference type="NCBI Taxonomy" id="328815"/>
    <lineage>
        <taxon>Eukaryota</taxon>
        <taxon>Metazoa</taxon>
        <taxon>Chordata</taxon>
        <taxon>Craniata</taxon>
        <taxon>Vertebrata</taxon>
        <taxon>Euteleostomi</taxon>
        <taxon>Archelosauria</taxon>
        <taxon>Archosauria</taxon>
        <taxon>Dinosauria</taxon>
        <taxon>Saurischia</taxon>
        <taxon>Theropoda</taxon>
        <taxon>Coelurosauria</taxon>
        <taxon>Aves</taxon>
        <taxon>Neognathae</taxon>
        <taxon>Neoaves</taxon>
        <taxon>Telluraves</taxon>
        <taxon>Australaves</taxon>
        <taxon>Passeriformes</taxon>
        <taxon>Pipridae</taxon>
        <taxon>Manacus</taxon>
    </lineage>
</organism>
<dbReference type="AlphaFoldDB" id="A0A093PRS7"/>
<protein>
    <submittedName>
        <fullName evidence="1">Interferon-induced very large GTPase 1</fullName>
    </submittedName>
</protein>
<feature type="non-terminal residue" evidence="1">
    <location>
        <position position="274"/>
    </location>
</feature>
<dbReference type="InterPro" id="IPR052986">
    <property type="entry name" value="VLIG_GTPase"/>
</dbReference>
<dbReference type="OrthoDB" id="1597724at2759"/>
<dbReference type="PANTHER" id="PTHR14819">
    <property type="entry name" value="GTP-BINDING"/>
    <property type="match status" value="1"/>
</dbReference>
<evidence type="ECO:0000313" key="1">
    <source>
        <dbReference type="EMBL" id="KFW79518.1"/>
    </source>
</evidence>